<dbReference type="EC" id="2.5.1.1" evidence="3"/>
<dbReference type="Pfam" id="PF00348">
    <property type="entry name" value="polyprenyl_synt"/>
    <property type="match status" value="1"/>
</dbReference>
<sequence>MLGPRLDVLYNKKRFLDVFPVVVEELLDTLRAESMPEDIVEWYRRSLEYNLPGGKLNRGISVVDTVEILRGKQLEGEEYRKAAILGWSVELLQACFLVADDIMDRSIMRRGHPCWYHVEGVNNIAINDACMLESGLYQLLKRHFRQESYYTDLLELFLDTTYKTQMGELIDLVSAPEDRVDLSKFSLERHRLTIVYKKAYYSSYLPVALGMHFHGISSPEQFTLAQKILIPFGEYMQVQDDYLDCSAPPEMLGKIGTDIVGNKNTWVVNVALQHVTPAQRKILDENYGRKDSECEQRVKEVFAAVGVEAKYRAFERAAYEKIVGLVETIPEQGSELKREVFMAFLSKIFG</sequence>
<keyword evidence="13" id="KW-1185">Reference proteome</keyword>
<dbReference type="InterPro" id="IPR000092">
    <property type="entry name" value="Polyprenyl_synt"/>
</dbReference>
<dbReference type="GO" id="GO:0004161">
    <property type="term" value="F:dimethylallyltranstransferase activity"/>
    <property type="evidence" value="ECO:0007669"/>
    <property type="project" value="UniProtKB-EC"/>
</dbReference>
<gene>
    <name evidence="12" type="ORF">BS47DRAFT_1291730</name>
</gene>
<dbReference type="GO" id="GO:0004337">
    <property type="term" value="F:(2E,6E)-farnesyl diphosphate synthase activity"/>
    <property type="evidence" value="ECO:0007669"/>
    <property type="project" value="UniProtKB-EC"/>
</dbReference>
<dbReference type="InterPro" id="IPR008949">
    <property type="entry name" value="Isoprenoid_synthase_dom_sf"/>
</dbReference>
<evidence type="ECO:0000256" key="1">
    <source>
        <dbReference type="ARBA" id="ARBA00001946"/>
    </source>
</evidence>
<evidence type="ECO:0000313" key="13">
    <source>
        <dbReference type="Proteomes" id="UP000886523"/>
    </source>
</evidence>
<evidence type="ECO:0000256" key="9">
    <source>
        <dbReference type="ARBA" id="ARBA00032448"/>
    </source>
</evidence>
<evidence type="ECO:0000256" key="11">
    <source>
        <dbReference type="RuleBase" id="RU004466"/>
    </source>
</evidence>
<dbReference type="EC" id="2.5.1.10" evidence="2"/>
<evidence type="ECO:0000256" key="6">
    <source>
        <dbReference type="ARBA" id="ARBA00022842"/>
    </source>
</evidence>
<dbReference type="PANTHER" id="PTHR11525">
    <property type="entry name" value="FARNESYL-PYROPHOSPHATE SYNTHETASE"/>
    <property type="match status" value="1"/>
</dbReference>
<evidence type="ECO:0000256" key="8">
    <source>
        <dbReference type="ARBA" id="ARBA00032424"/>
    </source>
</evidence>
<keyword evidence="5" id="KW-0479">Metal-binding</keyword>
<dbReference type="InterPro" id="IPR033749">
    <property type="entry name" value="Polyprenyl_synt_CS"/>
</dbReference>
<dbReference type="PANTHER" id="PTHR11525:SF0">
    <property type="entry name" value="FARNESYL PYROPHOSPHATE SYNTHASE"/>
    <property type="match status" value="1"/>
</dbReference>
<evidence type="ECO:0000313" key="12">
    <source>
        <dbReference type="EMBL" id="KAF9516968.1"/>
    </source>
</evidence>
<dbReference type="Proteomes" id="UP000886523">
    <property type="component" value="Unassembled WGS sequence"/>
</dbReference>
<keyword evidence="6" id="KW-0460">Magnesium</keyword>
<evidence type="ECO:0000256" key="5">
    <source>
        <dbReference type="ARBA" id="ARBA00022723"/>
    </source>
</evidence>
<evidence type="ECO:0000256" key="2">
    <source>
        <dbReference type="ARBA" id="ARBA00012439"/>
    </source>
</evidence>
<dbReference type="GO" id="GO:0005737">
    <property type="term" value="C:cytoplasm"/>
    <property type="evidence" value="ECO:0007669"/>
    <property type="project" value="TreeGrafter"/>
</dbReference>
<accession>A0A9P6DZQ3</accession>
<comment type="cofactor">
    <cofactor evidence="1">
        <name>Mg(2+)</name>
        <dbReference type="ChEBI" id="CHEBI:18420"/>
    </cofactor>
</comment>
<dbReference type="PROSITE" id="PS00723">
    <property type="entry name" value="POLYPRENYL_SYNTHASE_1"/>
    <property type="match status" value="1"/>
</dbReference>
<proteinExistence type="inferred from homology"/>
<evidence type="ECO:0000256" key="4">
    <source>
        <dbReference type="ARBA" id="ARBA00022679"/>
    </source>
</evidence>
<dbReference type="CDD" id="cd00685">
    <property type="entry name" value="Trans_IPPS_HT"/>
    <property type="match status" value="1"/>
</dbReference>
<dbReference type="Gene3D" id="1.10.600.10">
    <property type="entry name" value="Farnesyl Diphosphate Synthase"/>
    <property type="match status" value="1"/>
</dbReference>
<dbReference type="AlphaFoldDB" id="A0A9P6DZQ3"/>
<comment type="caution">
    <text evidence="12">The sequence shown here is derived from an EMBL/GenBank/DDBJ whole genome shotgun (WGS) entry which is preliminary data.</text>
</comment>
<dbReference type="EMBL" id="MU128935">
    <property type="protein sequence ID" value="KAF9516968.1"/>
    <property type="molecule type" value="Genomic_DNA"/>
</dbReference>
<name>A0A9P6DZQ3_9AGAM</name>
<comment type="similarity">
    <text evidence="11">Belongs to the FPP/GGPP synthase family.</text>
</comment>
<protein>
    <recommendedName>
        <fullName evidence="10">(2E,6E)-farnesyl diphosphate synthase</fullName>
        <ecNumber evidence="3">2.5.1.1</ecNumber>
        <ecNumber evidence="2">2.5.1.10</ecNumber>
    </recommendedName>
    <alternativeName>
        <fullName evidence="9">Dimethylallyltranstransferase</fullName>
    </alternativeName>
    <alternativeName>
        <fullName evidence="8">Farnesyl diphosphate synthase</fullName>
    </alternativeName>
    <alternativeName>
        <fullName evidence="7">Geranyltranstransferase</fullName>
    </alternativeName>
</protein>
<dbReference type="GO" id="GO:0046872">
    <property type="term" value="F:metal ion binding"/>
    <property type="evidence" value="ECO:0007669"/>
    <property type="project" value="UniProtKB-KW"/>
</dbReference>
<dbReference type="SUPFAM" id="SSF48576">
    <property type="entry name" value="Terpenoid synthases"/>
    <property type="match status" value="1"/>
</dbReference>
<dbReference type="InterPro" id="IPR039702">
    <property type="entry name" value="FPS1-like"/>
</dbReference>
<evidence type="ECO:0000256" key="7">
    <source>
        <dbReference type="ARBA" id="ARBA00032380"/>
    </source>
</evidence>
<keyword evidence="4 11" id="KW-0808">Transferase</keyword>
<reference evidence="12" key="1">
    <citation type="journal article" date="2020" name="Nat. Commun.">
        <title>Large-scale genome sequencing of mycorrhizal fungi provides insights into the early evolution of symbiotic traits.</title>
        <authorList>
            <person name="Miyauchi S."/>
            <person name="Kiss E."/>
            <person name="Kuo A."/>
            <person name="Drula E."/>
            <person name="Kohler A."/>
            <person name="Sanchez-Garcia M."/>
            <person name="Morin E."/>
            <person name="Andreopoulos B."/>
            <person name="Barry K.W."/>
            <person name="Bonito G."/>
            <person name="Buee M."/>
            <person name="Carver A."/>
            <person name="Chen C."/>
            <person name="Cichocki N."/>
            <person name="Clum A."/>
            <person name="Culley D."/>
            <person name="Crous P.W."/>
            <person name="Fauchery L."/>
            <person name="Girlanda M."/>
            <person name="Hayes R.D."/>
            <person name="Keri Z."/>
            <person name="LaButti K."/>
            <person name="Lipzen A."/>
            <person name="Lombard V."/>
            <person name="Magnuson J."/>
            <person name="Maillard F."/>
            <person name="Murat C."/>
            <person name="Nolan M."/>
            <person name="Ohm R.A."/>
            <person name="Pangilinan J."/>
            <person name="Pereira M.F."/>
            <person name="Perotto S."/>
            <person name="Peter M."/>
            <person name="Pfister S."/>
            <person name="Riley R."/>
            <person name="Sitrit Y."/>
            <person name="Stielow J.B."/>
            <person name="Szollosi G."/>
            <person name="Zifcakova L."/>
            <person name="Stursova M."/>
            <person name="Spatafora J.W."/>
            <person name="Tedersoo L."/>
            <person name="Vaario L.M."/>
            <person name="Yamada A."/>
            <person name="Yan M."/>
            <person name="Wang P."/>
            <person name="Xu J."/>
            <person name="Bruns T."/>
            <person name="Baldrian P."/>
            <person name="Vilgalys R."/>
            <person name="Dunand C."/>
            <person name="Henrissat B."/>
            <person name="Grigoriev I.V."/>
            <person name="Hibbett D."/>
            <person name="Nagy L.G."/>
            <person name="Martin F.M."/>
        </authorList>
    </citation>
    <scope>NUCLEOTIDE SEQUENCE</scope>
    <source>
        <strain evidence="12">UP504</strain>
    </source>
</reference>
<dbReference type="OrthoDB" id="10257492at2759"/>
<organism evidence="12 13">
    <name type="scientific">Hydnum rufescens UP504</name>
    <dbReference type="NCBI Taxonomy" id="1448309"/>
    <lineage>
        <taxon>Eukaryota</taxon>
        <taxon>Fungi</taxon>
        <taxon>Dikarya</taxon>
        <taxon>Basidiomycota</taxon>
        <taxon>Agaricomycotina</taxon>
        <taxon>Agaricomycetes</taxon>
        <taxon>Cantharellales</taxon>
        <taxon>Hydnaceae</taxon>
        <taxon>Hydnum</taxon>
    </lineage>
</organism>
<dbReference type="SFLD" id="SFLDS00005">
    <property type="entry name" value="Isoprenoid_Synthase_Type_I"/>
    <property type="match status" value="1"/>
</dbReference>
<dbReference type="GO" id="GO:0045337">
    <property type="term" value="P:farnesyl diphosphate biosynthetic process"/>
    <property type="evidence" value="ECO:0007669"/>
    <property type="project" value="TreeGrafter"/>
</dbReference>
<evidence type="ECO:0000256" key="3">
    <source>
        <dbReference type="ARBA" id="ARBA00012833"/>
    </source>
</evidence>
<evidence type="ECO:0000256" key="10">
    <source>
        <dbReference type="ARBA" id="ARBA00032873"/>
    </source>
</evidence>